<comment type="similarity">
    <text evidence="1">Belongs to the AB hydrolase superfamily. AB hydrolase 4 family.</text>
</comment>
<keyword evidence="4" id="KW-1185">Reference proteome</keyword>
<sequence length="642" mass="70338">MAHTRRALPGYQERGVISTTQYPFAAFLKSIATTVLSKRLRNIFCTSALLTLGARSLSLLPRGPRKRVAAGVLSAFYSVQWLLYYRFFVLERPLVTYRRTFWNVQIVERARLAHRVFAPVPWLVNAHMQTVLCCVLADLMWLFMRPLYYDKQLVSTYDGNKFSLDWYVPPDPDVMPVGVPRAHLGSHAQAAFEKLQAAASSSSAPAGPPVSAQPMSDDAPVIVLLYGIGGTRNDHYVKRLCLACSARGWRVCVFSYWRLDWMETRDMEAAIESISEQYPRAPVCCIACSAGAHVLVPYLAKCGREKRTPLVCAATISGCLDFQKTYEYVSGSQADFYRNMLNNAMRRCVRKHHTTDEFTAVDEGKLEQLLSISRADVMYDRHLSTLDRFHGADADDPASYSHNRKFSTPADSSKCSSDAAWWDAVADADECDFPLKECAGHYKTPARLCVGDISTTTLMIHARDDPLVSYDWAIDWDLARANQHIITCVTQRGGHVGFHEWKGWLTGLTWAEEVAVDFVSSTLAANAQTGFIIDVIRRADAVAGGGEEEDVGLPSSAGNSVAGSPSRGARGGMLLPSEVSALCGASNVGGAEEGSAGAGGNSIFSTHKSFAALGELVGVRSPAGSVSSNEYYGFDDDDYDGT</sequence>
<evidence type="ECO:0000256" key="1">
    <source>
        <dbReference type="ARBA" id="ARBA00010884"/>
    </source>
</evidence>
<dbReference type="PANTHER" id="PTHR10794">
    <property type="entry name" value="ABHYDROLASE DOMAIN-CONTAINING PROTEIN"/>
    <property type="match status" value="1"/>
</dbReference>
<feature type="compositionally biased region" description="Acidic residues" evidence="2">
    <location>
        <begin position="633"/>
        <end position="642"/>
    </location>
</feature>
<reference evidence="3 4" key="1">
    <citation type="journal article" date="2023" name="Commun. Biol.">
        <title>Genome analysis of Parmales, the sister group of diatoms, reveals the evolutionary specialization of diatoms from phago-mixotrophs to photoautotrophs.</title>
        <authorList>
            <person name="Ban H."/>
            <person name="Sato S."/>
            <person name="Yoshikawa S."/>
            <person name="Yamada K."/>
            <person name="Nakamura Y."/>
            <person name="Ichinomiya M."/>
            <person name="Sato N."/>
            <person name="Blanc-Mathieu R."/>
            <person name="Endo H."/>
            <person name="Kuwata A."/>
            <person name="Ogata H."/>
        </authorList>
    </citation>
    <scope>NUCLEOTIDE SEQUENCE [LARGE SCALE GENOMIC DNA]</scope>
</reference>
<proteinExistence type="inferred from homology"/>
<evidence type="ECO:0000313" key="3">
    <source>
        <dbReference type="EMBL" id="GMI20839.1"/>
    </source>
</evidence>
<feature type="region of interest" description="Disordered" evidence="2">
    <location>
        <begin position="621"/>
        <end position="642"/>
    </location>
</feature>
<protein>
    <recommendedName>
        <fullName evidence="5">Alpha/Beta hydrolase protein</fullName>
    </recommendedName>
</protein>
<gene>
    <name evidence="3" type="ORF">TeGR_g8653</name>
</gene>
<dbReference type="Proteomes" id="UP001165060">
    <property type="component" value="Unassembled WGS sequence"/>
</dbReference>
<comment type="caution">
    <text evidence="3">The sequence shown here is derived from an EMBL/GenBank/DDBJ whole genome shotgun (WGS) entry which is preliminary data.</text>
</comment>
<feature type="region of interest" description="Disordered" evidence="2">
    <location>
        <begin position="546"/>
        <end position="568"/>
    </location>
</feature>
<dbReference type="InterPro" id="IPR029058">
    <property type="entry name" value="AB_hydrolase_fold"/>
</dbReference>
<dbReference type="SUPFAM" id="SSF53474">
    <property type="entry name" value="alpha/beta-Hydrolases"/>
    <property type="match status" value="1"/>
</dbReference>
<accession>A0ABQ6M723</accession>
<dbReference type="Gene3D" id="3.40.50.1820">
    <property type="entry name" value="alpha/beta hydrolase"/>
    <property type="match status" value="1"/>
</dbReference>
<dbReference type="PANTHER" id="PTHR10794:SF63">
    <property type="entry name" value="ALPHA_BETA HYDROLASE 1, ISOFORM A"/>
    <property type="match status" value="1"/>
</dbReference>
<evidence type="ECO:0008006" key="5">
    <source>
        <dbReference type="Google" id="ProtNLM"/>
    </source>
</evidence>
<name>A0ABQ6M723_9STRA</name>
<evidence type="ECO:0000256" key="2">
    <source>
        <dbReference type="SAM" id="MobiDB-lite"/>
    </source>
</evidence>
<dbReference type="InterPro" id="IPR050960">
    <property type="entry name" value="AB_hydrolase_4_sf"/>
</dbReference>
<dbReference type="EMBL" id="BRYB01001221">
    <property type="protein sequence ID" value="GMI20839.1"/>
    <property type="molecule type" value="Genomic_DNA"/>
</dbReference>
<organism evidence="3 4">
    <name type="scientific">Tetraparma gracilis</name>
    <dbReference type="NCBI Taxonomy" id="2962635"/>
    <lineage>
        <taxon>Eukaryota</taxon>
        <taxon>Sar</taxon>
        <taxon>Stramenopiles</taxon>
        <taxon>Ochrophyta</taxon>
        <taxon>Bolidophyceae</taxon>
        <taxon>Parmales</taxon>
        <taxon>Triparmaceae</taxon>
        <taxon>Tetraparma</taxon>
    </lineage>
</organism>
<evidence type="ECO:0000313" key="4">
    <source>
        <dbReference type="Proteomes" id="UP001165060"/>
    </source>
</evidence>